<evidence type="ECO:0000313" key="2">
    <source>
        <dbReference type="Proteomes" id="UP000248039"/>
    </source>
</evidence>
<reference evidence="1 2" key="1">
    <citation type="submission" date="2018-03" db="EMBL/GenBank/DDBJ databases">
        <title>Bioinformatic expansion and discovery of thiopeptide antibiotics.</title>
        <authorList>
            <person name="Schwalen C.J."/>
            <person name="Hudson G.A."/>
            <person name="Mitchell D.A."/>
        </authorList>
    </citation>
    <scope>NUCLEOTIDE SEQUENCE [LARGE SCALE GENOMIC DNA]</scope>
    <source>
        <strain evidence="1 2">ATCC 21389</strain>
    </source>
</reference>
<name>A0A2V4NEW4_9ACTN</name>
<dbReference type="Proteomes" id="UP000248039">
    <property type="component" value="Unassembled WGS sequence"/>
</dbReference>
<dbReference type="OrthoDB" id="4162555at2"/>
<evidence type="ECO:0000313" key="1">
    <source>
        <dbReference type="EMBL" id="PYC83435.1"/>
    </source>
</evidence>
<dbReference type="RefSeq" id="WP_110667514.1">
    <property type="nucleotide sequence ID" value="NZ_PYBW01000028.1"/>
</dbReference>
<proteinExistence type="predicted"/>
<accession>A0A2V4NEW4</accession>
<gene>
    <name evidence="1" type="ORF">C7C46_08860</name>
</gene>
<organism evidence="1 2">
    <name type="scientific">Streptomyces tateyamensis</name>
    <dbReference type="NCBI Taxonomy" id="565073"/>
    <lineage>
        <taxon>Bacteria</taxon>
        <taxon>Bacillati</taxon>
        <taxon>Actinomycetota</taxon>
        <taxon>Actinomycetes</taxon>
        <taxon>Kitasatosporales</taxon>
        <taxon>Streptomycetaceae</taxon>
        <taxon>Streptomyces</taxon>
    </lineage>
</organism>
<keyword evidence="2" id="KW-1185">Reference proteome</keyword>
<comment type="caution">
    <text evidence="1">The sequence shown here is derived from an EMBL/GenBank/DDBJ whole genome shotgun (WGS) entry which is preliminary data.</text>
</comment>
<dbReference type="AlphaFoldDB" id="A0A2V4NEW4"/>
<sequence length="308" mass="33725">MSLTPTDREHLNILIQRAARNLTPQERSTLLRLWERNRPPCSPVHRTVQHLTHQHLEPPLPSPSPRGRAIADLTELAVSWPELRDALTARTTTWPPAGRMTDYQRQLTPDEAAAEQYATAAELAERTALAPGEHPAPLSVTVLDTISEIQDELLGLADEIAGAVQRPPFTFKIPSASPHDDIARRLALTELTDRADPRRWRYNLAGRDGATAASWLADRLTDPAGPFKPLTDTQIEWIGAVAAACRRRAEPLLASPTTADGQAVDLPLVCECGGQLSVTNSVDDFRVRCAGCGITWTGTSLLEQLRAT</sequence>
<dbReference type="EMBL" id="PYBW01000028">
    <property type="protein sequence ID" value="PYC83435.1"/>
    <property type="molecule type" value="Genomic_DNA"/>
</dbReference>
<protein>
    <submittedName>
        <fullName evidence="1">Uncharacterized protein</fullName>
    </submittedName>
</protein>